<accession>A0A0P9N1B8</accession>
<dbReference type="Proteomes" id="UP000050356">
    <property type="component" value="Unassembled WGS sequence"/>
</dbReference>
<organism evidence="1 2">
    <name type="scientific">Pseudomonas syringae pv. cerasicola</name>
    <dbReference type="NCBI Taxonomy" id="264451"/>
    <lineage>
        <taxon>Bacteria</taxon>
        <taxon>Pseudomonadati</taxon>
        <taxon>Pseudomonadota</taxon>
        <taxon>Gammaproteobacteria</taxon>
        <taxon>Pseudomonadales</taxon>
        <taxon>Pseudomonadaceae</taxon>
        <taxon>Pseudomonas</taxon>
        <taxon>Pseudomonas syringae</taxon>
    </lineage>
</organism>
<sequence>MRQSISNDVAKISRISAVPAILQVITESTGLGFAAVARVTEST</sequence>
<evidence type="ECO:0000313" key="1">
    <source>
        <dbReference type="EMBL" id="KPW90787.1"/>
    </source>
</evidence>
<dbReference type="EMBL" id="LJQA01000572">
    <property type="protein sequence ID" value="KPW90787.1"/>
    <property type="molecule type" value="Genomic_DNA"/>
</dbReference>
<name>A0A0P9N1B8_PSESX</name>
<comment type="caution">
    <text evidence="1">The sequence shown here is derived from an EMBL/GenBank/DDBJ whole genome shotgun (WGS) entry which is preliminary data.</text>
</comment>
<gene>
    <name evidence="1" type="ORF">ALO50_00150</name>
</gene>
<protein>
    <submittedName>
        <fullName evidence="1">Uncharacterized protein</fullName>
    </submittedName>
</protein>
<dbReference type="AlphaFoldDB" id="A0A0P9N1B8"/>
<proteinExistence type="predicted"/>
<evidence type="ECO:0000313" key="2">
    <source>
        <dbReference type="Proteomes" id="UP000050356"/>
    </source>
</evidence>
<reference evidence="1 2" key="1">
    <citation type="submission" date="2015-09" db="EMBL/GenBank/DDBJ databases">
        <title>Genome announcement of multiple Pseudomonas syringae strains.</title>
        <authorList>
            <person name="Thakur S."/>
            <person name="Wang P.W."/>
            <person name="Gong Y."/>
            <person name="Weir B.S."/>
            <person name="Guttman D.S."/>
        </authorList>
    </citation>
    <scope>NUCLEOTIDE SEQUENCE [LARGE SCALE GENOMIC DNA]</scope>
    <source>
        <strain evidence="1 2">ICMP17524</strain>
    </source>
</reference>
<dbReference type="PATRIC" id="fig|264451.4.peg.243"/>